<reference evidence="2" key="1">
    <citation type="submission" date="2021-01" db="EMBL/GenBank/DDBJ databases">
        <title>Genome public.</title>
        <authorList>
            <person name="Liu C."/>
            <person name="Sun Q."/>
        </authorList>
    </citation>
    <scope>NUCLEOTIDE SEQUENCE</scope>
    <source>
        <strain evidence="2">YIM B02565</strain>
    </source>
</reference>
<evidence type="ECO:0000313" key="2">
    <source>
        <dbReference type="EMBL" id="MBL4930899.1"/>
    </source>
</evidence>
<feature type="domain" description="Polymerase/histidinol phosphatase N-terminal" evidence="1">
    <location>
        <begin position="4"/>
        <end position="67"/>
    </location>
</feature>
<dbReference type="PANTHER" id="PTHR42924:SF3">
    <property type="entry name" value="POLYMERASE_HISTIDINOL PHOSPHATASE N-TERMINAL DOMAIN-CONTAINING PROTEIN"/>
    <property type="match status" value="1"/>
</dbReference>
<dbReference type="PANTHER" id="PTHR42924">
    <property type="entry name" value="EXONUCLEASE"/>
    <property type="match status" value="1"/>
</dbReference>
<dbReference type="GO" id="GO:0004534">
    <property type="term" value="F:5'-3' RNA exonuclease activity"/>
    <property type="evidence" value="ECO:0007669"/>
    <property type="project" value="TreeGrafter"/>
</dbReference>
<name>A0A937K3L4_9CLOT</name>
<dbReference type="Pfam" id="PF02811">
    <property type="entry name" value="PHP"/>
    <property type="match status" value="1"/>
</dbReference>
<dbReference type="AlphaFoldDB" id="A0A937K3L4"/>
<dbReference type="EMBL" id="JAESWA010000017">
    <property type="protein sequence ID" value="MBL4930899.1"/>
    <property type="molecule type" value="Genomic_DNA"/>
</dbReference>
<dbReference type="Gene3D" id="3.20.20.140">
    <property type="entry name" value="Metal-dependent hydrolases"/>
    <property type="match status" value="1"/>
</dbReference>
<evidence type="ECO:0000313" key="3">
    <source>
        <dbReference type="Proteomes" id="UP000623681"/>
    </source>
</evidence>
<proteinExistence type="predicted"/>
<accession>A0A937K3L4</accession>
<dbReference type="InterPro" id="IPR016195">
    <property type="entry name" value="Pol/histidinol_Pase-like"/>
</dbReference>
<sequence>MKYADLHIHSTYSDGKLTPEEIVELAMRRKINYISITDHDTLESQYITENMYDNLSIIPGIELSTEFNDIEIHILGYFIDIKNSHLLGLMDDLKVSRSKRVEVILDKLNKIDIKIDFSDLNANKLCSLGRAHIASALVKKGYAETFKSAFVNYLIEGKPAYVKREKLPYKEILDIIEYAGGISVLAHPGEMNRPMELENTIKRLKCHGLKGIEVFHPSHNCEKINCIYNFASKYKLLVTGGSDCHTIVSKEESIIGEYGINECQLNKLLISKSKNGGTL</sequence>
<evidence type="ECO:0000259" key="1">
    <source>
        <dbReference type="SMART" id="SM00481"/>
    </source>
</evidence>
<dbReference type="SMART" id="SM00481">
    <property type="entry name" value="POLIIIAc"/>
    <property type="match status" value="1"/>
</dbReference>
<dbReference type="RefSeq" id="WP_202766279.1">
    <property type="nucleotide sequence ID" value="NZ_JAESWA010000017.1"/>
</dbReference>
<dbReference type="Gene3D" id="1.10.150.650">
    <property type="match status" value="1"/>
</dbReference>
<protein>
    <submittedName>
        <fullName evidence="2">PHP domain-containing protein</fullName>
    </submittedName>
</protein>
<dbReference type="InterPro" id="IPR052018">
    <property type="entry name" value="PHP_domain"/>
</dbReference>
<dbReference type="InterPro" id="IPR004013">
    <property type="entry name" value="PHP_dom"/>
</dbReference>
<organism evidence="2 3">
    <name type="scientific">Clostridium paridis</name>
    <dbReference type="NCBI Taxonomy" id="2803863"/>
    <lineage>
        <taxon>Bacteria</taxon>
        <taxon>Bacillati</taxon>
        <taxon>Bacillota</taxon>
        <taxon>Clostridia</taxon>
        <taxon>Eubacteriales</taxon>
        <taxon>Clostridiaceae</taxon>
        <taxon>Clostridium</taxon>
    </lineage>
</organism>
<keyword evidence="3" id="KW-1185">Reference proteome</keyword>
<dbReference type="SUPFAM" id="SSF89550">
    <property type="entry name" value="PHP domain-like"/>
    <property type="match status" value="1"/>
</dbReference>
<dbReference type="Proteomes" id="UP000623681">
    <property type="component" value="Unassembled WGS sequence"/>
</dbReference>
<dbReference type="InterPro" id="IPR003141">
    <property type="entry name" value="Pol/His_phosphatase_N"/>
</dbReference>
<dbReference type="CDD" id="cd07438">
    <property type="entry name" value="PHP_HisPPase_AMP"/>
    <property type="match status" value="1"/>
</dbReference>
<comment type="caution">
    <text evidence="2">The sequence shown here is derived from an EMBL/GenBank/DDBJ whole genome shotgun (WGS) entry which is preliminary data.</text>
</comment>
<dbReference type="GO" id="GO:0035312">
    <property type="term" value="F:5'-3' DNA exonuclease activity"/>
    <property type="evidence" value="ECO:0007669"/>
    <property type="project" value="TreeGrafter"/>
</dbReference>
<gene>
    <name evidence="2" type="ORF">JK634_03710</name>
</gene>